<evidence type="ECO:0000313" key="1">
    <source>
        <dbReference type="EMBL" id="GBM81814.1"/>
    </source>
</evidence>
<organism evidence="1 2">
    <name type="scientific">Araneus ventricosus</name>
    <name type="common">Orbweaver spider</name>
    <name type="synonym">Epeira ventricosa</name>
    <dbReference type="NCBI Taxonomy" id="182803"/>
    <lineage>
        <taxon>Eukaryota</taxon>
        <taxon>Metazoa</taxon>
        <taxon>Ecdysozoa</taxon>
        <taxon>Arthropoda</taxon>
        <taxon>Chelicerata</taxon>
        <taxon>Arachnida</taxon>
        <taxon>Araneae</taxon>
        <taxon>Araneomorphae</taxon>
        <taxon>Entelegynae</taxon>
        <taxon>Araneoidea</taxon>
        <taxon>Araneidae</taxon>
        <taxon>Araneus</taxon>
    </lineage>
</organism>
<keyword evidence="2" id="KW-1185">Reference proteome</keyword>
<sequence>MLIISQQRGPPSINSPSSYVPSWCAASSCPSAFPPSLDSPMSALFLRTTADPPRGCHAGCQSSRHRPPFSSFASLLSLPFRKVPAEQKRIVSHICLRFEHRTCLIDGSKGRT</sequence>
<dbReference type="Proteomes" id="UP000499080">
    <property type="component" value="Unassembled WGS sequence"/>
</dbReference>
<proteinExistence type="predicted"/>
<accession>A0A4Y2IW45</accession>
<evidence type="ECO:0000313" key="2">
    <source>
        <dbReference type="Proteomes" id="UP000499080"/>
    </source>
</evidence>
<dbReference type="AlphaFoldDB" id="A0A4Y2IW45"/>
<protein>
    <submittedName>
        <fullName evidence="1">Uncharacterized protein</fullName>
    </submittedName>
</protein>
<reference evidence="1 2" key="1">
    <citation type="journal article" date="2019" name="Sci. Rep.">
        <title>Orb-weaving spider Araneus ventricosus genome elucidates the spidroin gene catalogue.</title>
        <authorList>
            <person name="Kono N."/>
            <person name="Nakamura H."/>
            <person name="Ohtoshi R."/>
            <person name="Moran D.A.P."/>
            <person name="Shinohara A."/>
            <person name="Yoshida Y."/>
            <person name="Fujiwara M."/>
            <person name="Mori M."/>
            <person name="Tomita M."/>
            <person name="Arakawa K."/>
        </authorList>
    </citation>
    <scope>NUCLEOTIDE SEQUENCE [LARGE SCALE GENOMIC DNA]</scope>
</reference>
<name>A0A4Y2IW45_ARAVE</name>
<dbReference type="EMBL" id="BGPR01002970">
    <property type="protein sequence ID" value="GBM81814.1"/>
    <property type="molecule type" value="Genomic_DNA"/>
</dbReference>
<gene>
    <name evidence="1" type="ORF">AVEN_12920_1</name>
</gene>
<comment type="caution">
    <text evidence="1">The sequence shown here is derived from an EMBL/GenBank/DDBJ whole genome shotgun (WGS) entry which is preliminary data.</text>
</comment>